<dbReference type="GO" id="GO:0006567">
    <property type="term" value="P:L-threonine catabolic process"/>
    <property type="evidence" value="ECO:0007669"/>
    <property type="project" value="TreeGrafter"/>
</dbReference>
<evidence type="ECO:0000256" key="5">
    <source>
        <dbReference type="ARBA" id="ARBA00023239"/>
    </source>
</evidence>
<comment type="cofactor">
    <cofactor evidence="1">
        <name>pyridoxal 5'-phosphate</name>
        <dbReference type="ChEBI" id="CHEBI:597326"/>
    </cofactor>
</comment>
<dbReference type="InterPro" id="IPR015424">
    <property type="entry name" value="PyrdxlP-dep_Trfase"/>
</dbReference>
<dbReference type="CDD" id="cd06502">
    <property type="entry name" value="TA_like"/>
    <property type="match status" value="1"/>
</dbReference>
<dbReference type="InterPro" id="IPR001597">
    <property type="entry name" value="ArAA_b-elim_lyase/Thr_aldolase"/>
</dbReference>
<keyword evidence="5" id="KW-0456">Lyase</keyword>
<comment type="similarity">
    <text evidence="2">Belongs to the threonine aldolase family.</text>
</comment>
<evidence type="ECO:0000256" key="4">
    <source>
        <dbReference type="ARBA" id="ARBA00022898"/>
    </source>
</evidence>
<feature type="modified residue" description="N6-(pyridoxal phosphate)lysine" evidence="6">
    <location>
        <position position="220"/>
    </location>
</feature>
<dbReference type="Proteomes" id="UP000272613">
    <property type="component" value="Unassembled WGS sequence"/>
</dbReference>
<dbReference type="PANTHER" id="PTHR48097">
    <property type="entry name" value="L-THREONINE ALDOLASE-RELATED"/>
    <property type="match status" value="1"/>
</dbReference>
<dbReference type="PIRSF" id="PIRSF017617">
    <property type="entry name" value="Thr_aldolase"/>
    <property type="match status" value="1"/>
</dbReference>
<organism evidence="8 9">
    <name type="scientific">Pseudomonas coronafaciens pv. garcae</name>
    <dbReference type="NCBI Taxonomy" id="251653"/>
    <lineage>
        <taxon>Bacteria</taxon>
        <taxon>Pseudomonadati</taxon>
        <taxon>Pseudomonadota</taxon>
        <taxon>Gammaproteobacteria</taxon>
        <taxon>Pseudomonadales</taxon>
        <taxon>Pseudomonadaceae</taxon>
        <taxon>Pseudomonas</taxon>
        <taxon>Pseudomonas coronafaciens</taxon>
    </lineage>
</organism>
<gene>
    <name evidence="8" type="ORF">ALP74_04209</name>
</gene>
<evidence type="ECO:0000256" key="6">
    <source>
        <dbReference type="PIRSR" id="PIRSR017617-1"/>
    </source>
</evidence>
<dbReference type="FunFam" id="3.40.640.10:FF:000030">
    <property type="entry name" value="Low-specificity L-threonine aldolase"/>
    <property type="match status" value="1"/>
</dbReference>
<dbReference type="SUPFAM" id="SSF53383">
    <property type="entry name" value="PLP-dependent transferases"/>
    <property type="match status" value="1"/>
</dbReference>
<evidence type="ECO:0000313" key="8">
    <source>
        <dbReference type="EMBL" id="RMS04837.1"/>
    </source>
</evidence>
<feature type="domain" description="Aromatic amino acid beta-eliminating lyase/threonine aldolase" evidence="7">
    <location>
        <begin position="26"/>
        <end position="306"/>
    </location>
</feature>
<dbReference type="EMBL" id="RBSH01000063">
    <property type="protein sequence ID" value="RMS04837.1"/>
    <property type="molecule type" value="Genomic_DNA"/>
</dbReference>
<dbReference type="AlphaFoldDB" id="A0AB37QUL8"/>
<sequence length="355" mass="38110">MPCCKPSVACIIDFRISGSFFVTVIDLRSDTVTLPTPRMLDAMIKAPLGDDVYGEDPTVNLLEETLAERLGFDAGLFVPSGTMSNLLALMAHCERGDEYIVGQQAHTYKYEAGGAAVLGSIQPQPLEVQVDGSLNLQHVLDTIKPNDFHFARTRLLALENTMQGKVLPLEYLAAARALTLEKGLALHLDGARLYNAVVRLGVDAREITRHFDSVSVCLSKGLGAPVGSVLCGSQPLIAKARRLRKMVGGGMRQAGGLAAAGLYALDHQVERLADDHANAALLAEGLSGLGYSVDPVHTNMVYVQIDDHAASLKAFCAERGILLTATPRLRMVTHLNISRAQVAQVVDAFAAFNRP</sequence>
<evidence type="ECO:0000259" key="7">
    <source>
        <dbReference type="Pfam" id="PF01212"/>
    </source>
</evidence>
<comment type="caution">
    <text evidence="8">The sequence shown here is derived from an EMBL/GenBank/DDBJ whole genome shotgun (WGS) entry which is preliminary data.</text>
</comment>
<dbReference type="NCBIfam" id="NF041359">
    <property type="entry name" value="GntG_guanitoxin"/>
    <property type="match status" value="1"/>
</dbReference>
<protein>
    <submittedName>
        <fullName evidence="8">Threonine aldolase, low-specificity</fullName>
    </submittedName>
</protein>
<dbReference type="InterPro" id="IPR015422">
    <property type="entry name" value="PyrdxlP-dep_Trfase_small"/>
</dbReference>
<dbReference type="GO" id="GO:0005829">
    <property type="term" value="C:cytosol"/>
    <property type="evidence" value="ECO:0007669"/>
    <property type="project" value="TreeGrafter"/>
</dbReference>
<keyword evidence="4" id="KW-0663">Pyridoxal phosphate</keyword>
<dbReference type="InterPro" id="IPR015421">
    <property type="entry name" value="PyrdxlP-dep_Trfase_major"/>
</dbReference>
<dbReference type="PANTHER" id="PTHR48097:SF9">
    <property type="entry name" value="L-THREONINE ALDOLASE"/>
    <property type="match status" value="1"/>
</dbReference>
<evidence type="ECO:0000256" key="1">
    <source>
        <dbReference type="ARBA" id="ARBA00001933"/>
    </source>
</evidence>
<dbReference type="NCBIfam" id="NF007825">
    <property type="entry name" value="PRK10534.1"/>
    <property type="match status" value="1"/>
</dbReference>
<proteinExistence type="inferred from homology"/>
<dbReference type="GO" id="GO:0006545">
    <property type="term" value="P:glycine biosynthetic process"/>
    <property type="evidence" value="ECO:0007669"/>
    <property type="project" value="TreeGrafter"/>
</dbReference>
<dbReference type="Pfam" id="PF01212">
    <property type="entry name" value="Beta_elim_lyase"/>
    <property type="match status" value="1"/>
</dbReference>
<evidence type="ECO:0000256" key="2">
    <source>
        <dbReference type="ARBA" id="ARBA00006966"/>
    </source>
</evidence>
<dbReference type="Gene3D" id="3.90.1150.10">
    <property type="entry name" value="Aspartate Aminotransferase, domain 1"/>
    <property type="match status" value="1"/>
</dbReference>
<name>A0AB37QUL8_9PSED</name>
<dbReference type="Gene3D" id="3.40.640.10">
    <property type="entry name" value="Type I PLP-dependent aspartate aminotransferase-like (Major domain)"/>
    <property type="match status" value="1"/>
</dbReference>
<reference evidence="8 9" key="1">
    <citation type="submission" date="2018-08" db="EMBL/GenBank/DDBJ databases">
        <title>Recombination of ecologically and evolutionarily significant loci maintains genetic cohesion in the Pseudomonas syringae species complex.</title>
        <authorList>
            <person name="Dillon M."/>
            <person name="Thakur S."/>
            <person name="Almeida R.N.D."/>
            <person name="Weir B.S."/>
            <person name="Guttman D.S."/>
        </authorList>
    </citation>
    <scope>NUCLEOTIDE SEQUENCE [LARGE SCALE GENOMIC DNA]</scope>
    <source>
        <strain evidence="8 9">ICMP 5019</strain>
    </source>
</reference>
<dbReference type="InterPro" id="IPR023603">
    <property type="entry name" value="Low_specificity_L-TA-like"/>
</dbReference>
<dbReference type="GO" id="GO:0008732">
    <property type="term" value="F:L-allo-threonine aldolase activity"/>
    <property type="evidence" value="ECO:0007669"/>
    <property type="project" value="TreeGrafter"/>
</dbReference>
<accession>A0AB37QUL8</accession>
<evidence type="ECO:0000313" key="9">
    <source>
        <dbReference type="Proteomes" id="UP000272613"/>
    </source>
</evidence>
<comment type="subunit">
    <text evidence="3">Homotetramer.</text>
</comment>
<evidence type="ECO:0000256" key="3">
    <source>
        <dbReference type="ARBA" id="ARBA00011881"/>
    </source>
</evidence>